<name>A0AA36ANJ1_OCTVU</name>
<organism evidence="1 2">
    <name type="scientific">Octopus vulgaris</name>
    <name type="common">Common octopus</name>
    <dbReference type="NCBI Taxonomy" id="6645"/>
    <lineage>
        <taxon>Eukaryota</taxon>
        <taxon>Metazoa</taxon>
        <taxon>Spiralia</taxon>
        <taxon>Lophotrochozoa</taxon>
        <taxon>Mollusca</taxon>
        <taxon>Cephalopoda</taxon>
        <taxon>Coleoidea</taxon>
        <taxon>Octopodiformes</taxon>
        <taxon>Octopoda</taxon>
        <taxon>Incirrata</taxon>
        <taxon>Octopodidae</taxon>
        <taxon>Octopus</taxon>
    </lineage>
</organism>
<protein>
    <submittedName>
        <fullName evidence="1">Uncharacterized protein</fullName>
    </submittedName>
</protein>
<sequence>MPEDFVTEKNEMLLAMLFMNSPKKSTRRASHELSIPRTSLQRLMPKLKLKPFRPRLVHGLFEYDQDHRLRFCEMMRDQIGNEEADYLAKIILPDEA</sequence>
<gene>
    <name evidence="1" type="ORF">OCTVUL_1B031377</name>
</gene>
<dbReference type="EMBL" id="OX597815">
    <property type="protein sequence ID" value="CAI9718302.1"/>
    <property type="molecule type" value="Genomic_DNA"/>
</dbReference>
<dbReference type="PANTHER" id="PTHR47326:SF1">
    <property type="entry name" value="HTH PSQ-TYPE DOMAIN-CONTAINING PROTEIN"/>
    <property type="match status" value="1"/>
</dbReference>
<dbReference type="Proteomes" id="UP001162480">
    <property type="component" value="Chromosome 2"/>
</dbReference>
<evidence type="ECO:0000313" key="2">
    <source>
        <dbReference type="Proteomes" id="UP001162480"/>
    </source>
</evidence>
<proteinExistence type="predicted"/>
<dbReference type="PANTHER" id="PTHR47326">
    <property type="entry name" value="TRANSPOSABLE ELEMENT TC3 TRANSPOSASE-LIKE PROTEIN"/>
    <property type="match status" value="1"/>
</dbReference>
<evidence type="ECO:0000313" key="1">
    <source>
        <dbReference type="EMBL" id="CAI9718302.1"/>
    </source>
</evidence>
<accession>A0AA36ANJ1</accession>
<reference evidence="1" key="1">
    <citation type="submission" date="2023-08" db="EMBL/GenBank/DDBJ databases">
        <authorList>
            <person name="Alioto T."/>
            <person name="Alioto T."/>
            <person name="Gomez Garrido J."/>
        </authorList>
    </citation>
    <scope>NUCLEOTIDE SEQUENCE</scope>
</reference>
<keyword evidence="2" id="KW-1185">Reference proteome</keyword>
<dbReference type="AlphaFoldDB" id="A0AA36ANJ1"/>